<dbReference type="OrthoDB" id="3694481at2759"/>
<reference evidence="2" key="1">
    <citation type="journal article" date="2017" name="bioRxiv">
        <title>Conservation of a gene cluster reveals novel cercosporin biosynthetic mechanisms and extends production to the genus Colletotrichum.</title>
        <authorList>
            <person name="de Jonge R."/>
            <person name="Ebert M.K."/>
            <person name="Huitt-Roehl C.R."/>
            <person name="Pal P."/>
            <person name="Suttle J.C."/>
            <person name="Spanner R.E."/>
            <person name="Neubauer J.D."/>
            <person name="Jurick W.M.II."/>
            <person name="Stott K.A."/>
            <person name="Secor G.A."/>
            <person name="Thomma B.P.H.J."/>
            <person name="Van de Peer Y."/>
            <person name="Townsend C.A."/>
            <person name="Bolton M.D."/>
        </authorList>
    </citation>
    <scope>NUCLEOTIDE SEQUENCE [LARGE SCALE GENOMIC DNA]</scope>
    <source>
        <strain evidence="2">CBS538.71</strain>
    </source>
</reference>
<name>A0A2S6CCK9_9PEZI</name>
<dbReference type="Proteomes" id="UP000237631">
    <property type="component" value="Unassembled WGS sequence"/>
</dbReference>
<dbReference type="EMBL" id="PNEN01000494">
    <property type="protein sequence ID" value="PPJ57465.1"/>
    <property type="molecule type" value="Genomic_DNA"/>
</dbReference>
<gene>
    <name evidence="1" type="ORF">CBER1_04410</name>
</gene>
<protein>
    <submittedName>
        <fullName evidence="1">Uncharacterized protein</fullName>
    </submittedName>
</protein>
<sequence>MYLNANIALLVAGSPLGLGLPLLGGVLGTVSSLTGTHIAGFAVPIGSTSSGLTKAATTTATTTATKTTTGSSNPAGALGPVLGLADPVLAPVAGAGGTVSGLLASVPALIEAKCDTKYQKCTVSVSGQIENMLTDGGNFTGKATISAWMKDGHGYGSADLAGAAPLPFQIECNPATNVCLGTLAGNVTQVFSNGKQIALWGWATPSGSCKNGTCIGSLTACGDPGYKAKRGDLC</sequence>
<evidence type="ECO:0000313" key="1">
    <source>
        <dbReference type="EMBL" id="PPJ57465.1"/>
    </source>
</evidence>
<evidence type="ECO:0000313" key="2">
    <source>
        <dbReference type="Proteomes" id="UP000237631"/>
    </source>
</evidence>
<keyword evidence="2" id="KW-1185">Reference proteome</keyword>
<dbReference type="AlphaFoldDB" id="A0A2S6CCK9"/>
<comment type="caution">
    <text evidence="1">The sequence shown here is derived from an EMBL/GenBank/DDBJ whole genome shotgun (WGS) entry which is preliminary data.</text>
</comment>
<organism evidence="1 2">
    <name type="scientific">Cercospora berteroae</name>
    <dbReference type="NCBI Taxonomy" id="357750"/>
    <lineage>
        <taxon>Eukaryota</taxon>
        <taxon>Fungi</taxon>
        <taxon>Dikarya</taxon>
        <taxon>Ascomycota</taxon>
        <taxon>Pezizomycotina</taxon>
        <taxon>Dothideomycetes</taxon>
        <taxon>Dothideomycetidae</taxon>
        <taxon>Mycosphaerellales</taxon>
        <taxon>Mycosphaerellaceae</taxon>
        <taxon>Cercospora</taxon>
    </lineage>
</organism>
<accession>A0A2S6CCK9</accession>
<proteinExistence type="predicted"/>